<dbReference type="FunFam" id="3.40.50.720:FF:000209">
    <property type="entry name" value="Polyketide synthase Pks12"/>
    <property type="match status" value="1"/>
</dbReference>
<dbReference type="Pfam" id="PF08240">
    <property type="entry name" value="ADH_N"/>
    <property type="match status" value="1"/>
</dbReference>
<gene>
    <name evidence="6" type="ORF">OMM_13083</name>
</gene>
<feature type="domain" description="Ketoreductase" evidence="4">
    <location>
        <begin position="337"/>
        <end position="478"/>
    </location>
</feature>
<dbReference type="PANTHER" id="PTHR45681:SF6">
    <property type="entry name" value="POLYKETIDE SYNTHASE 37"/>
    <property type="match status" value="1"/>
</dbReference>
<dbReference type="PROSITE" id="PS01162">
    <property type="entry name" value="QOR_ZETA_CRYSTAL"/>
    <property type="match status" value="1"/>
</dbReference>
<keyword evidence="3" id="KW-0808">Transferase</keyword>
<organism evidence="6 7">
    <name type="scientific">Candidatus Magnetoglobus multicellularis str. Araruama</name>
    <dbReference type="NCBI Taxonomy" id="890399"/>
    <lineage>
        <taxon>Bacteria</taxon>
        <taxon>Pseudomonadati</taxon>
        <taxon>Thermodesulfobacteriota</taxon>
        <taxon>Desulfobacteria</taxon>
        <taxon>Desulfobacterales</taxon>
        <taxon>Desulfobacteraceae</taxon>
        <taxon>Candidatus Magnetoglobus</taxon>
    </lineage>
</organism>
<evidence type="ECO:0000259" key="5">
    <source>
        <dbReference type="SMART" id="SM00829"/>
    </source>
</evidence>
<dbReference type="InterPro" id="IPR020843">
    <property type="entry name" value="ER"/>
</dbReference>
<proteinExistence type="predicted"/>
<evidence type="ECO:0000256" key="1">
    <source>
        <dbReference type="ARBA" id="ARBA00022450"/>
    </source>
</evidence>
<dbReference type="GO" id="GO:0016491">
    <property type="term" value="F:oxidoreductase activity"/>
    <property type="evidence" value="ECO:0007669"/>
    <property type="project" value="InterPro"/>
</dbReference>
<feature type="non-terminal residue" evidence="6">
    <location>
        <position position="1"/>
    </location>
</feature>
<dbReference type="SMART" id="SM00829">
    <property type="entry name" value="PKS_ER"/>
    <property type="match status" value="1"/>
</dbReference>
<dbReference type="GO" id="GO:0016740">
    <property type="term" value="F:transferase activity"/>
    <property type="evidence" value="ECO:0007669"/>
    <property type="project" value="UniProtKB-KW"/>
</dbReference>
<evidence type="ECO:0000259" key="4">
    <source>
        <dbReference type="SMART" id="SM00822"/>
    </source>
</evidence>
<dbReference type="SUPFAM" id="SSF50129">
    <property type="entry name" value="GroES-like"/>
    <property type="match status" value="1"/>
</dbReference>
<dbReference type="Gene3D" id="3.90.180.10">
    <property type="entry name" value="Medium-chain alcohol dehydrogenases, catalytic domain"/>
    <property type="match status" value="1"/>
</dbReference>
<evidence type="ECO:0000256" key="2">
    <source>
        <dbReference type="ARBA" id="ARBA00022553"/>
    </source>
</evidence>
<evidence type="ECO:0000313" key="6">
    <source>
        <dbReference type="EMBL" id="ETR66223.1"/>
    </source>
</evidence>
<name>A0A1V1NUJ2_9BACT</name>
<protein>
    <submittedName>
        <fullName evidence="6">Uncharacterized protein</fullName>
    </submittedName>
</protein>
<dbReference type="InterPro" id="IPR011032">
    <property type="entry name" value="GroES-like_sf"/>
</dbReference>
<reference evidence="7" key="1">
    <citation type="submission" date="2012-11" db="EMBL/GenBank/DDBJ databases">
        <authorList>
            <person name="Lucero-Rivera Y.E."/>
            <person name="Tovar-Ramirez D."/>
        </authorList>
    </citation>
    <scope>NUCLEOTIDE SEQUENCE [LARGE SCALE GENOMIC DNA]</scope>
    <source>
        <strain evidence="7">Araruama</strain>
    </source>
</reference>
<keyword evidence="1" id="KW-0596">Phosphopantetheine</keyword>
<dbReference type="InterPro" id="IPR013968">
    <property type="entry name" value="PKS_KR"/>
</dbReference>
<dbReference type="SMART" id="SM00822">
    <property type="entry name" value="PKS_KR"/>
    <property type="match status" value="1"/>
</dbReference>
<dbReference type="Pfam" id="PF13602">
    <property type="entry name" value="ADH_zinc_N_2"/>
    <property type="match status" value="1"/>
</dbReference>
<sequence>LKLSEYGGPENLYFSNLERRPPDTGEVEIEVIAAALNFRDIMNTLGMLKDYYAQHLNIRFASELRLGFECAGRIVALGEGVNGFEIGDEVMADTEGAFASFVNVDACKVMHKPSCLSMSEAASIPTVFSAAYYGLHELADMKAGEKILIHAAAGGVGQAAVQLAKSAGAQIFATASPEKWDFLKSQGIPFVMNSRNSDFTSEIMKITDGKGVDIVLNSLSGNFIEKSFSVLAQGGRFVEIGKTDVWDAETAEAFRPDVTYYLFDMGEVTSEDPKTGSDILAHLKKSFEEGKLKPPPLKIFAATHAVDAFRYMLLAKHIGKIVLDFDAMADKLIRKEGIYLITGGLGGLGLKISQWLAEQGAGHLLLAGRSGANSEQAKLVISELEAAGTCVKVVKADISKANDVKNILNICEEKCLRGIIHAAGILEDSVLQRLDASRFAMAMAPKVRGAWLLHRMTANMKLDFFVCFSSSTSILGYG</sequence>
<dbReference type="Pfam" id="PF08659">
    <property type="entry name" value="KR"/>
    <property type="match status" value="1"/>
</dbReference>
<dbReference type="InterPro" id="IPR002364">
    <property type="entry name" value="Quin_OxRdtase/zeta-crystal_CS"/>
</dbReference>
<accession>A0A1V1NUJ2</accession>
<dbReference type="InterPro" id="IPR013154">
    <property type="entry name" value="ADH-like_N"/>
</dbReference>
<dbReference type="InterPro" id="IPR036291">
    <property type="entry name" value="NAD(P)-bd_dom_sf"/>
</dbReference>
<keyword evidence="2" id="KW-0597">Phosphoprotein</keyword>
<dbReference type="SUPFAM" id="SSF51735">
    <property type="entry name" value="NAD(P)-binding Rossmann-fold domains"/>
    <property type="match status" value="2"/>
</dbReference>
<evidence type="ECO:0000256" key="3">
    <source>
        <dbReference type="ARBA" id="ARBA00022679"/>
    </source>
</evidence>
<dbReference type="Proteomes" id="UP000189670">
    <property type="component" value="Unassembled WGS sequence"/>
</dbReference>
<dbReference type="EMBL" id="ATBP01002144">
    <property type="protein sequence ID" value="ETR66223.1"/>
    <property type="molecule type" value="Genomic_DNA"/>
</dbReference>
<comment type="caution">
    <text evidence="6">The sequence shown here is derived from an EMBL/GenBank/DDBJ whole genome shotgun (WGS) entry which is preliminary data.</text>
</comment>
<feature type="domain" description="Enoyl reductase (ER)" evidence="5">
    <location>
        <begin position="7"/>
        <end position="323"/>
    </location>
</feature>
<evidence type="ECO:0000313" key="7">
    <source>
        <dbReference type="Proteomes" id="UP000189670"/>
    </source>
</evidence>
<dbReference type="Gene3D" id="3.40.50.720">
    <property type="entry name" value="NAD(P)-binding Rossmann-like Domain"/>
    <property type="match status" value="2"/>
</dbReference>
<dbReference type="InterPro" id="IPR057326">
    <property type="entry name" value="KR_dom"/>
</dbReference>
<dbReference type="GO" id="GO:0008270">
    <property type="term" value="F:zinc ion binding"/>
    <property type="evidence" value="ECO:0007669"/>
    <property type="project" value="InterPro"/>
</dbReference>
<dbReference type="PANTHER" id="PTHR45681">
    <property type="entry name" value="POLYKETIDE SYNTHASE 44-RELATED"/>
    <property type="match status" value="1"/>
</dbReference>
<dbReference type="InterPro" id="IPR050444">
    <property type="entry name" value="Polyketide_Synthase"/>
</dbReference>
<dbReference type="AlphaFoldDB" id="A0A1V1NUJ2"/>
<dbReference type="CDD" id="cd05195">
    <property type="entry name" value="enoyl_red"/>
    <property type="match status" value="1"/>
</dbReference>
<feature type="non-terminal residue" evidence="6">
    <location>
        <position position="478"/>
    </location>
</feature>